<name>A0ABY9RAV2_9FLAO</name>
<dbReference type="Proteomes" id="UP001180481">
    <property type="component" value="Chromosome"/>
</dbReference>
<dbReference type="Gene3D" id="2.60.120.200">
    <property type="match status" value="1"/>
</dbReference>
<dbReference type="InterPro" id="IPR015289">
    <property type="entry name" value="A-L-arabinofuranosidase_B_cat"/>
</dbReference>
<dbReference type="InterPro" id="IPR013783">
    <property type="entry name" value="Ig-like_fold"/>
</dbReference>
<keyword evidence="3" id="KW-1185">Reference proteome</keyword>
<evidence type="ECO:0000313" key="3">
    <source>
        <dbReference type="Proteomes" id="UP001180481"/>
    </source>
</evidence>
<evidence type="ECO:0000259" key="1">
    <source>
        <dbReference type="Pfam" id="PF09206"/>
    </source>
</evidence>
<feature type="domain" description="Alpha-L-arabinofuranosidase B catalytic" evidence="1">
    <location>
        <begin position="192"/>
        <end position="266"/>
    </location>
</feature>
<reference evidence="2" key="1">
    <citation type="submission" date="2023-09" db="EMBL/GenBank/DDBJ databases">
        <title>Flavobacterium sp. 20NA77.7 isolated from freshwater.</title>
        <authorList>
            <person name="Le V."/>
            <person name="Ko S.-R."/>
            <person name="Ahn C.-Y."/>
            <person name="Oh H.-M."/>
        </authorList>
    </citation>
    <scope>NUCLEOTIDE SEQUENCE</scope>
    <source>
        <strain evidence="2">20NA77.7</strain>
    </source>
</reference>
<sequence>MKKILFISIYFLTVMGYAQIGLGTSTPHSSAALDLTSTSKGVLVPRMTHAQKNAITSPVAGLLIWCLDCATSGEMQVYNGTAWITTLGAEASPPAPPTNLVYTGSPFTFYDSNTITDISAPINSGGVVTSYSISPSLPIGLSFNTSTGAISGTPTVAAATADYTITASNIGGSTSATINITVLPILNFATATAAYSLRRLSPSYIGNAIRVRRSSDNTEQDIGFDGSGNLNQTSLISFVGSSNGYVTIWYDQSGNARNVLQSTIANQPQIVSNGSLITRAGKPVVYFPTDPAYLQVNANLGLPATYAIVTGVDNLTTSNLALTHFGTSNGIGTRIGVGGQLIASKRGITNVNTNLYVTAMSQNLFALTQATHGGSSATRFYLNGTSSTFSDGQQVLFPLSKFTIGAFATGDTTVQTFAGEAFISESISYTDILSTAQIQLVHKNQGAYYDVIVN</sequence>
<dbReference type="RefSeq" id="WP_309531698.1">
    <property type="nucleotide sequence ID" value="NZ_CP133721.1"/>
</dbReference>
<accession>A0ABY9RAV2</accession>
<dbReference type="EMBL" id="CP133721">
    <property type="protein sequence ID" value="WMW77321.1"/>
    <property type="molecule type" value="Genomic_DNA"/>
</dbReference>
<organism evidence="2 3">
    <name type="scientific">Flavobacterium nakdongensis</name>
    <dbReference type="NCBI Taxonomy" id="3073563"/>
    <lineage>
        <taxon>Bacteria</taxon>
        <taxon>Pseudomonadati</taxon>
        <taxon>Bacteroidota</taxon>
        <taxon>Flavobacteriia</taxon>
        <taxon>Flavobacteriales</taxon>
        <taxon>Flavobacteriaceae</taxon>
        <taxon>Flavobacterium</taxon>
    </lineage>
</organism>
<protein>
    <submittedName>
        <fullName evidence="2">Ig domain-containing protein</fullName>
    </submittedName>
</protein>
<proteinExistence type="predicted"/>
<dbReference type="InterPro" id="IPR015919">
    <property type="entry name" value="Cadherin-like_sf"/>
</dbReference>
<evidence type="ECO:0000313" key="2">
    <source>
        <dbReference type="EMBL" id="WMW77321.1"/>
    </source>
</evidence>
<dbReference type="SUPFAM" id="SSF49313">
    <property type="entry name" value="Cadherin-like"/>
    <property type="match status" value="1"/>
</dbReference>
<dbReference type="Gene3D" id="2.60.40.10">
    <property type="entry name" value="Immunoglobulins"/>
    <property type="match status" value="1"/>
</dbReference>
<dbReference type="Pfam" id="PF05345">
    <property type="entry name" value="He_PIG"/>
    <property type="match status" value="1"/>
</dbReference>
<dbReference type="Pfam" id="PF09206">
    <property type="entry name" value="ArabFuran-catal"/>
    <property type="match status" value="1"/>
</dbReference>
<gene>
    <name evidence="2" type="ORF">RF683_07435</name>
</gene>